<dbReference type="STRING" id="1802440.A2569_01295"/>
<evidence type="ECO:0000313" key="1">
    <source>
        <dbReference type="EMBL" id="OHA60452.1"/>
    </source>
</evidence>
<comment type="caution">
    <text evidence="1">The sequence shown here is derived from an EMBL/GenBank/DDBJ whole genome shotgun (WGS) entry which is preliminary data.</text>
</comment>
<evidence type="ECO:0008006" key="3">
    <source>
        <dbReference type="Google" id="ProtNLM"/>
    </source>
</evidence>
<accession>A0A1G2QKD3</accession>
<organism evidence="1 2">
    <name type="scientific">Candidatus Vogelbacteria bacterium RIFOXYD1_FULL_51_18</name>
    <dbReference type="NCBI Taxonomy" id="1802440"/>
    <lineage>
        <taxon>Bacteria</taxon>
        <taxon>Candidatus Vogeliibacteriota</taxon>
    </lineage>
</organism>
<name>A0A1G2QKD3_9BACT</name>
<gene>
    <name evidence="1" type="ORF">A2569_01295</name>
</gene>
<dbReference type="AlphaFoldDB" id="A0A1G2QKD3"/>
<dbReference type="Proteomes" id="UP000177090">
    <property type="component" value="Unassembled WGS sequence"/>
</dbReference>
<evidence type="ECO:0000313" key="2">
    <source>
        <dbReference type="Proteomes" id="UP000177090"/>
    </source>
</evidence>
<proteinExistence type="predicted"/>
<reference evidence="1 2" key="1">
    <citation type="journal article" date="2016" name="Nat. Commun.">
        <title>Thousands of microbial genomes shed light on interconnected biogeochemical processes in an aquifer system.</title>
        <authorList>
            <person name="Anantharaman K."/>
            <person name="Brown C.T."/>
            <person name="Hug L.A."/>
            <person name="Sharon I."/>
            <person name="Castelle C.J."/>
            <person name="Probst A.J."/>
            <person name="Thomas B.C."/>
            <person name="Singh A."/>
            <person name="Wilkins M.J."/>
            <person name="Karaoz U."/>
            <person name="Brodie E.L."/>
            <person name="Williams K.H."/>
            <person name="Hubbard S.S."/>
            <person name="Banfield J.F."/>
        </authorList>
    </citation>
    <scope>NUCLEOTIDE SEQUENCE [LARGE SCALE GENOMIC DNA]</scope>
</reference>
<sequence length="173" mass="18652">MKQIALVSIVLALLVPVITHGAALSAETRSLLLILLQKIASFRVVPAPLPAQIAPVSPALTAVHPLRGRSGGEITLIGRGFSASNTVHTIFESRYGVLSQKNGTEIKFIYRYPPVSQSLDEALAILKTWGVAPLPVEESAIQKPLKSPSQEVLIYVENEYGASNVVIFTEELQ</sequence>
<protein>
    <recommendedName>
        <fullName evidence="3">IPT/TIG domain-containing protein</fullName>
    </recommendedName>
</protein>
<dbReference type="EMBL" id="MHTL01000013">
    <property type="protein sequence ID" value="OHA60452.1"/>
    <property type="molecule type" value="Genomic_DNA"/>
</dbReference>